<protein>
    <submittedName>
        <fullName evidence="2">Uncharacterized protein</fullName>
    </submittedName>
</protein>
<evidence type="ECO:0000313" key="2">
    <source>
        <dbReference type="EMBL" id="CAJ0607627.1"/>
    </source>
</evidence>
<sequence length="132" mass="14662">MFFSKLVLVALAVVVCAAGNDGLEEDENEYEKLSEYDQAVEIIIEEYQQCIEECPPKKEDKDSYVKCAISCSNSTQAKITKVVNSENSYIEQPEGPKATKCGDEYQSIQANDTFVVCYPSKEMALSPKLVQG</sequence>
<gene>
    <name evidence="2" type="ORF">CYNAS_LOCUS19610</name>
</gene>
<dbReference type="AlphaFoldDB" id="A0AA36MFP1"/>
<keyword evidence="3" id="KW-1185">Reference proteome</keyword>
<accession>A0AA36MFP1</accession>
<keyword evidence="1" id="KW-0732">Signal</keyword>
<evidence type="ECO:0000313" key="3">
    <source>
        <dbReference type="Proteomes" id="UP001176961"/>
    </source>
</evidence>
<reference evidence="2" key="1">
    <citation type="submission" date="2023-07" db="EMBL/GenBank/DDBJ databases">
        <authorList>
            <consortium name="CYATHOMIX"/>
        </authorList>
    </citation>
    <scope>NUCLEOTIDE SEQUENCE</scope>
    <source>
        <strain evidence="2">N/A</strain>
    </source>
</reference>
<dbReference type="EMBL" id="CATQJL010000316">
    <property type="protein sequence ID" value="CAJ0607627.1"/>
    <property type="molecule type" value="Genomic_DNA"/>
</dbReference>
<comment type="caution">
    <text evidence="2">The sequence shown here is derived from an EMBL/GenBank/DDBJ whole genome shotgun (WGS) entry which is preliminary data.</text>
</comment>
<feature type="chain" id="PRO_5041230840" evidence="1">
    <location>
        <begin position="19"/>
        <end position="132"/>
    </location>
</feature>
<proteinExistence type="predicted"/>
<dbReference type="Proteomes" id="UP001176961">
    <property type="component" value="Unassembled WGS sequence"/>
</dbReference>
<organism evidence="2 3">
    <name type="scientific">Cylicocyclus nassatus</name>
    <name type="common">Nematode worm</name>
    <dbReference type="NCBI Taxonomy" id="53992"/>
    <lineage>
        <taxon>Eukaryota</taxon>
        <taxon>Metazoa</taxon>
        <taxon>Ecdysozoa</taxon>
        <taxon>Nematoda</taxon>
        <taxon>Chromadorea</taxon>
        <taxon>Rhabditida</taxon>
        <taxon>Rhabditina</taxon>
        <taxon>Rhabditomorpha</taxon>
        <taxon>Strongyloidea</taxon>
        <taxon>Strongylidae</taxon>
        <taxon>Cylicocyclus</taxon>
    </lineage>
</organism>
<evidence type="ECO:0000256" key="1">
    <source>
        <dbReference type="SAM" id="SignalP"/>
    </source>
</evidence>
<feature type="signal peptide" evidence="1">
    <location>
        <begin position="1"/>
        <end position="18"/>
    </location>
</feature>
<name>A0AA36MFP1_CYLNA</name>